<accession>A0A6L2MH31</accession>
<dbReference type="GO" id="GO:0003964">
    <property type="term" value="F:RNA-directed DNA polymerase activity"/>
    <property type="evidence" value="ECO:0007669"/>
    <property type="project" value="UniProtKB-KW"/>
</dbReference>
<keyword evidence="2" id="KW-0548">Nucleotidyltransferase</keyword>
<keyword evidence="6 9" id="KW-0695">RNA-directed DNA polymerase</keyword>
<evidence type="ECO:0000256" key="2">
    <source>
        <dbReference type="ARBA" id="ARBA00022695"/>
    </source>
</evidence>
<dbReference type="InterPro" id="IPR041373">
    <property type="entry name" value="RT_RNaseH"/>
</dbReference>
<keyword evidence="3" id="KW-0540">Nuclease</keyword>
<evidence type="ECO:0000256" key="5">
    <source>
        <dbReference type="ARBA" id="ARBA00022801"/>
    </source>
</evidence>
<dbReference type="Pfam" id="PF17917">
    <property type="entry name" value="RT_RNaseH"/>
    <property type="match status" value="1"/>
</dbReference>
<keyword evidence="1" id="KW-0808">Transferase</keyword>
<proteinExistence type="predicted"/>
<evidence type="ECO:0000256" key="4">
    <source>
        <dbReference type="ARBA" id="ARBA00022759"/>
    </source>
</evidence>
<organism evidence="9">
    <name type="scientific">Tanacetum cinerariifolium</name>
    <name type="common">Dalmatian daisy</name>
    <name type="synonym">Chrysanthemum cinerariifolium</name>
    <dbReference type="NCBI Taxonomy" id="118510"/>
    <lineage>
        <taxon>Eukaryota</taxon>
        <taxon>Viridiplantae</taxon>
        <taxon>Streptophyta</taxon>
        <taxon>Embryophyta</taxon>
        <taxon>Tracheophyta</taxon>
        <taxon>Spermatophyta</taxon>
        <taxon>Magnoliopsida</taxon>
        <taxon>eudicotyledons</taxon>
        <taxon>Gunneridae</taxon>
        <taxon>Pentapetalae</taxon>
        <taxon>asterids</taxon>
        <taxon>campanulids</taxon>
        <taxon>Asterales</taxon>
        <taxon>Asteraceae</taxon>
        <taxon>Asteroideae</taxon>
        <taxon>Anthemideae</taxon>
        <taxon>Anthemidinae</taxon>
        <taxon>Tanacetum</taxon>
    </lineage>
</organism>
<evidence type="ECO:0000256" key="3">
    <source>
        <dbReference type="ARBA" id="ARBA00022722"/>
    </source>
</evidence>
<name>A0A6L2MH31_TANCI</name>
<dbReference type="Gene3D" id="3.10.10.10">
    <property type="entry name" value="HIV Type 1 Reverse Transcriptase, subunit A, domain 1"/>
    <property type="match status" value="2"/>
</dbReference>
<evidence type="ECO:0000256" key="6">
    <source>
        <dbReference type="ARBA" id="ARBA00022918"/>
    </source>
</evidence>
<comment type="caution">
    <text evidence="9">The sequence shown here is derived from an EMBL/GenBank/DDBJ whole genome shotgun (WGS) entry which is preliminary data.</text>
</comment>
<evidence type="ECO:0000259" key="8">
    <source>
        <dbReference type="Pfam" id="PF17917"/>
    </source>
</evidence>
<reference evidence="9" key="1">
    <citation type="journal article" date="2019" name="Sci. Rep.">
        <title>Draft genome of Tanacetum cinerariifolium, the natural source of mosquito coil.</title>
        <authorList>
            <person name="Yamashiro T."/>
            <person name="Shiraishi A."/>
            <person name="Satake H."/>
            <person name="Nakayama K."/>
        </authorList>
    </citation>
    <scope>NUCLEOTIDE SEQUENCE</scope>
</reference>
<keyword evidence="4" id="KW-0255">Endonuclease</keyword>
<dbReference type="GO" id="GO:0016787">
    <property type="term" value="F:hydrolase activity"/>
    <property type="evidence" value="ECO:0007669"/>
    <property type="project" value="UniProtKB-KW"/>
</dbReference>
<dbReference type="GO" id="GO:0004519">
    <property type="term" value="F:endonuclease activity"/>
    <property type="evidence" value="ECO:0007669"/>
    <property type="project" value="UniProtKB-KW"/>
</dbReference>
<dbReference type="Pfam" id="PF08284">
    <property type="entry name" value="RVP_2"/>
    <property type="match status" value="1"/>
</dbReference>
<protein>
    <submittedName>
        <fullName evidence="9">Reverse transcriptase domain-containing protein</fullName>
    </submittedName>
</protein>
<evidence type="ECO:0000256" key="1">
    <source>
        <dbReference type="ARBA" id="ARBA00022679"/>
    </source>
</evidence>
<dbReference type="Gene3D" id="3.30.70.270">
    <property type="match status" value="1"/>
</dbReference>
<dbReference type="EMBL" id="BKCJ010006559">
    <property type="protein sequence ID" value="GEU72779.1"/>
    <property type="molecule type" value="Genomic_DNA"/>
</dbReference>
<dbReference type="CDD" id="cd01647">
    <property type="entry name" value="RT_LTR"/>
    <property type="match status" value="1"/>
</dbReference>
<dbReference type="InterPro" id="IPR043502">
    <property type="entry name" value="DNA/RNA_pol_sf"/>
</dbReference>
<dbReference type="Pfam" id="PF00078">
    <property type="entry name" value="RVT_1"/>
    <property type="match status" value="1"/>
</dbReference>
<dbReference type="InterPro" id="IPR043128">
    <property type="entry name" value="Rev_trsase/Diguanyl_cyclase"/>
</dbReference>
<dbReference type="SUPFAM" id="SSF56672">
    <property type="entry name" value="DNA/RNA polymerases"/>
    <property type="match status" value="1"/>
</dbReference>
<sequence length="416" mass="47941">MNQNRENKERVPDARGKAYVLGGGDANQGSNTVTGTFLLNDHHAYLLFDSGADRSFVTVKENKDKTKKKRLEDVPTIRDFPKVFLEDLRGLPPIRQVEFQIDLVPGVAPVAQAPSKMQELSTQLQELSDNGFTKPSSSPWGAPIDLRSGYHQLRLRDEDISKMAFRTRYGYYEFQVMSFGLTNAPAVFMDLMNRVCKPFLDKFVIVFIDDILIYSRNKVEQEGHLKQILELLKKEELRFIKGFSKIAKPMTKLTQKSMKFNWGEKEEIDFHILKQKLCSAPILALPKGAVVFALKMWRHYLYGKRCVVFTDHKSLQHILDQKELNMRKHRIRKTIRFVGTTKDSTMEMGEYNYGLCNKVAKDEKWARFDLGYSRSTYYICSFSTNEGKRLDGETDEIVLEGSSLETWSAGFDHLRS</sequence>
<feature type="domain" description="Reverse transcriptase" evidence="7">
    <location>
        <begin position="82"/>
        <end position="239"/>
    </location>
</feature>
<dbReference type="InterPro" id="IPR053134">
    <property type="entry name" value="RNA-dir_DNA_polymerase"/>
</dbReference>
<evidence type="ECO:0000313" key="9">
    <source>
        <dbReference type="EMBL" id="GEU72779.1"/>
    </source>
</evidence>
<keyword evidence="5" id="KW-0378">Hydrolase</keyword>
<dbReference type="InterPro" id="IPR000477">
    <property type="entry name" value="RT_dom"/>
</dbReference>
<evidence type="ECO:0000259" key="7">
    <source>
        <dbReference type="Pfam" id="PF00078"/>
    </source>
</evidence>
<dbReference type="PANTHER" id="PTHR24559">
    <property type="entry name" value="TRANSPOSON TY3-I GAG-POL POLYPROTEIN"/>
    <property type="match status" value="1"/>
</dbReference>
<gene>
    <name evidence="9" type="ORF">Tci_044757</name>
</gene>
<dbReference type="PANTHER" id="PTHR24559:SF427">
    <property type="entry name" value="RNA-DIRECTED DNA POLYMERASE"/>
    <property type="match status" value="1"/>
</dbReference>
<feature type="domain" description="Reverse transcriptase RNase H-like" evidence="8">
    <location>
        <begin position="289"/>
        <end position="332"/>
    </location>
</feature>
<dbReference type="AlphaFoldDB" id="A0A6L2MH31"/>